<feature type="compositionally biased region" description="Basic and acidic residues" evidence="1">
    <location>
        <begin position="100"/>
        <end position="114"/>
    </location>
</feature>
<evidence type="ECO:0000313" key="3">
    <source>
        <dbReference type="EMBL" id="MFD2640318.1"/>
    </source>
</evidence>
<dbReference type="RefSeq" id="WP_377330482.1">
    <property type="nucleotide sequence ID" value="NZ_JBHUMZ010000053.1"/>
</dbReference>
<feature type="compositionally biased region" description="Polar residues" evidence="1">
    <location>
        <begin position="85"/>
        <end position="98"/>
    </location>
</feature>
<keyword evidence="2" id="KW-1133">Transmembrane helix</keyword>
<proteinExistence type="predicted"/>
<reference evidence="4" key="1">
    <citation type="journal article" date="2019" name="Int. J. Syst. Evol. Microbiol.">
        <title>The Global Catalogue of Microorganisms (GCM) 10K type strain sequencing project: providing services to taxonomists for standard genome sequencing and annotation.</title>
        <authorList>
            <consortium name="The Broad Institute Genomics Platform"/>
            <consortium name="The Broad Institute Genome Sequencing Center for Infectious Disease"/>
            <person name="Wu L."/>
            <person name="Ma J."/>
        </authorList>
    </citation>
    <scope>NUCLEOTIDE SEQUENCE [LARGE SCALE GENOMIC DNA]</scope>
    <source>
        <strain evidence="4">TISTR 1571</strain>
    </source>
</reference>
<evidence type="ECO:0000256" key="1">
    <source>
        <dbReference type="SAM" id="MobiDB-lite"/>
    </source>
</evidence>
<dbReference type="EMBL" id="JBHUMZ010000053">
    <property type="protein sequence ID" value="MFD2640318.1"/>
    <property type="molecule type" value="Genomic_DNA"/>
</dbReference>
<accession>A0ABW5QEH8</accession>
<feature type="compositionally biased region" description="Polar residues" evidence="1">
    <location>
        <begin position="115"/>
        <end position="127"/>
    </location>
</feature>
<keyword evidence="4" id="KW-1185">Reference proteome</keyword>
<gene>
    <name evidence="3" type="ORF">ACFSW4_15720</name>
</gene>
<evidence type="ECO:0008006" key="5">
    <source>
        <dbReference type="Google" id="ProtNLM"/>
    </source>
</evidence>
<protein>
    <recommendedName>
        <fullName evidence="5">GerMN domain-containing protein</fullName>
    </recommendedName>
</protein>
<organism evidence="3 4">
    <name type="scientific">Piscibacillus salipiscarius</name>
    <dbReference type="NCBI Taxonomy" id="299480"/>
    <lineage>
        <taxon>Bacteria</taxon>
        <taxon>Bacillati</taxon>
        <taxon>Bacillota</taxon>
        <taxon>Bacilli</taxon>
        <taxon>Bacillales</taxon>
        <taxon>Bacillaceae</taxon>
        <taxon>Piscibacillus</taxon>
    </lineage>
</organism>
<keyword evidence="2" id="KW-0472">Membrane</keyword>
<feature type="region of interest" description="Disordered" evidence="1">
    <location>
        <begin position="85"/>
        <end position="129"/>
    </location>
</feature>
<evidence type="ECO:0000313" key="4">
    <source>
        <dbReference type="Proteomes" id="UP001597452"/>
    </source>
</evidence>
<sequence>MSKQHNDDSIEKLLSEMPNINDKKTFDDYYEKVLEEINIEDEPKKKKITWLLPAISTAAALCLAIIVGYQFVGSNETADQIGVQNNESSSYDTDSNQQESVEKAEEAEGEESKPFSEQPQAESNIIESSGPRLLSEEQVVSDSIHKATLIIPGPAAQYFVPLTYFIPENNDPYTFFNQQDEVVQQEELKTNLNHYAQFVGTNNKSVPIVQVDETQLQGSASELALSESLSYFQSLGHEQIQLQDSEGKSLDLPHSGTIDQYTFDEQKYAYKLFETKNRYFWVRKRLNQSMSMEEAIDELKINEKNLNVIAPIPKDLEVNFSEDSAVLEINIHSKLSPSNQESVQRLIEAMLLTAGSFGYNQIQFTNLNMNQVGPYDLTEPIHVPEYINVQ</sequence>
<name>A0ABW5QEH8_9BACI</name>
<feature type="transmembrane region" description="Helical" evidence="2">
    <location>
        <begin position="50"/>
        <end position="72"/>
    </location>
</feature>
<comment type="caution">
    <text evidence="3">The sequence shown here is derived from an EMBL/GenBank/DDBJ whole genome shotgun (WGS) entry which is preliminary data.</text>
</comment>
<dbReference type="Proteomes" id="UP001597452">
    <property type="component" value="Unassembled WGS sequence"/>
</dbReference>
<keyword evidence="2" id="KW-0812">Transmembrane</keyword>
<evidence type="ECO:0000256" key="2">
    <source>
        <dbReference type="SAM" id="Phobius"/>
    </source>
</evidence>